<dbReference type="FunCoup" id="A0A1X2HEN1">
    <property type="interactions" value="9"/>
</dbReference>
<dbReference type="PANTHER" id="PTHR15002">
    <property type="entry name" value="RIBOSOMAL BIOGENESIS PROTEIN LAS1L"/>
    <property type="match status" value="1"/>
</dbReference>
<proteinExistence type="predicted"/>
<comment type="caution">
    <text evidence="1">The sequence shown here is derived from an EMBL/GenBank/DDBJ whole genome shotgun (WGS) entry which is preliminary data.</text>
</comment>
<evidence type="ECO:0000313" key="2">
    <source>
        <dbReference type="Proteomes" id="UP000242180"/>
    </source>
</evidence>
<dbReference type="AlphaFoldDB" id="A0A1X2HEN1"/>
<dbReference type="EMBL" id="MCGN01000004">
    <property type="protein sequence ID" value="ORY97370.1"/>
    <property type="molecule type" value="Genomic_DNA"/>
</dbReference>
<evidence type="ECO:0000313" key="1">
    <source>
        <dbReference type="EMBL" id="ORY97370.1"/>
    </source>
</evidence>
<sequence length="515" mass="57763">MAGKVENDMWLANQRGVLPFSFCLPALFTLQPHSSISMRGAYFVPWTNRDELKQVFNWLYSDINDSPDLVQLGLNRVQAWQSRGRLPHPIWSTAAFVQALMRDHARLLSGAELQLQYCMTIVRFVNGYVDRHSGFRYSAPVIVLARQVGLPDWFVDLRHAATHGELPTLPCLREAAHQALVWLLEKYWEREVKVVDSEAAPSNTDRTVKDLLNAYKDIRKTALKQQPAPRRTSELEQIMTQLGELANKTALPDIIALLLHPGGLVPLGKSKRSKPESMTLPQSLSDLWTPLLQSLSVSTEAFSKKLISELLDVISCTSDLRKNLELDGPAESEESTKQYEDSYLATAAAWLKYIVADTRNDRQPRLLRGITFEDIIGMCLHNPNQYTKAVLMAMKEADPLLGEQIDAFLVVLESMDAAEAKHGTAGGLQEDWDADMERVQKQLAEVESAIASFPDEHKKEEAAEDIAQMETDEMPGSTWMRLDETNWSPCPIGMLPGGVMPKLDLSPSTNPFVPK</sequence>
<dbReference type="InterPro" id="IPR007174">
    <property type="entry name" value="Las1"/>
</dbReference>
<dbReference type="GO" id="GO:0000470">
    <property type="term" value="P:maturation of LSU-rRNA"/>
    <property type="evidence" value="ECO:0007669"/>
    <property type="project" value="TreeGrafter"/>
</dbReference>
<dbReference type="GO" id="GO:0090730">
    <property type="term" value="C:Las1 complex"/>
    <property type="evidence" value="ECO:0007669"/>
    <property type="project" value="InterPro"/>
</dbReference>
<gene>
    <name evidence="1" type="ORF">BCR43DRAFT_456346</name>
</gene>
<organism evidence="1 2">
    <name type="scientific">Syncephalastrum racemosum</name>
    <name type="common">Filamentous fungus</name>
    <dbReference type="NCBI Taxonomy" id="13706"/>
    <lineage>
        <taxon>Eukaryota</taxon>
        <taxon>Fungi</taxon>
        <taxon>Fungi incertae sedis</taxon>
        <taxon>Mucoromycota</taxon>
        <taxon>Mucoromycotina</taxon>
        <taxon>Mucoromycetes</taxon>
        <taxon>Mucorales</taxon>
        <taxon>Syncephalastraceae</taxon>
        <taxon>Syncephalastrum</taxon>
    </lineage>
</organism>
<dbReference type="GO" id="GO:0030687">
    <property type="term" value="C:preribosome, large subunit precursor"/>
    <property type="evidence" value="ECO:0007669"/>
    <property type="project" value="TreeGrafter"/>
</dbReference>
<dbReference type="OrthoDB" id="10263222at2759"/>
<dbReference type="Pfam" id="PF04031">
    <property type="entry name" value="Las1"/>
    <property type="match status" value="1"/>
</dbReference>
<protein>
    <submittedName>
        <fullName evidence="1">Las1-like-domain-containing protein</fullName>
    </submittedName>
</protein>
<name>A0A1X2HEN1_SYNRA</name>
<reference evidence="1 2" key="1">
    <citation type="submission" date="2016-07" db="EMBL/GenBank/DDBJ databases">
        <title>Pervasive Adenine N6-methylation of Active Genes in Fungi.</title>
        <authorList>
            <consortium name="DOE Joint Genome Institute"/>
            <person name="Mondo S.J."/>
            <person name="Dannebaum R.O."/>
            <person name="Kuo R.C."/>
            <person name="Labutti K."/>
            <person name="Haridas S."/>
            <person name="Kuo A."/>
            <person name="Salamov A."/>
            <person name="Ahrendt S.R."/>
            <person name="Lipzen A."/>
            <person name="Sullivan W."/>
            <person name="Andreopoulos W.B."/>
            <person name="Clum A."/>
            <person name="Lindquist E."/>
            <person name="Daum C."/>
            <person name="Ramamoorthy G.K."/>
            <person name="Gryganskyi A."/>
            <person name="Culley D."/>
            <person name="Magnuson J.K."/>
            <person name="James T.Y."/>
            <person name="O'Malley M.A."/>
            <person name="Stajich J.E."/>
            <person name="Spatafora J.W."/>
            <person name="Visel A."/>
            <person name="Grigoriev I.V."/>
        </authorList>
    </citation>
    <scope>NUCLEOTIDE SEQUENCE [LARGE SCALE GENOMIC DNA]</scope>
    <source>
        <strain evidence="1 2">NRRL 2496</strain>
    </source>
</reference>
<dbReference type="GO" id="GO:0004519">
    <property type="term" value="F:endonuclease activity"/>
    <property type="evidence" value="ECO:0007669"/>
    <property type="project" value="InterPro"/>
</dbReference>
<dbReference type="InParanoid" id="A0A1X2HEN1"/>
<dbReference type="OMA" id="WRKVNVS"/>
<dbReference type="Proteomes" id="UP000242180">
    <property type="component" value="Unassembled WGS sequence"/>
</dbReference>
<dbReference type="STRING" id="13706.A0A1X2HEN1"/>
<dbReference type="GO" id="GO:0000460">
    <property type="term" value="P:maturation of 5.8S rRNA"/>
    <property type="evidence" value="ECO:0007669"/>
    <property type="project" value="TreeGrafter"/>
</dbReference>
<accession>A0A1X2HEN1</accession>
<keyword evidence="2" id="KW-1185">Reference proteome</keyword>
<dbReference type="PANTHER" id="PTHR15002:SF0">
    <property type="entry name" value="RIBOSOMAL BIOGENESIS PROTEIN LAS1L"/>
    <property type="match status" value="1"/>
</dbReference>